<dbReference type="Proteomes" id="UP000595663">
    <property type="component" value="Chromosome"/>
</dbReference>
<feature type="domain" description="SGNH hydrolase-type esterase" evidence="1">
    <location>
        <begin position="23"/>
        <end position="181"/>
    </location>
</feature>
<sequence length="209" mass="22758">MSNILGVWLLLLSSLAWSSSILVMGDSLSAAYGMPQQQGWVALLDQKLEKNGFSYEVINASISGETTHGGLTRLPRALDQHKPELVVLELGANDGLRGAPLALIERNLTRLIEQARAAGAQVLLLEMRIPPNYGPRYSDGFSALFETVAQQQEVPMIPFFMAPVVLQPELMQADGLHPNAKAQPVLLDQLWLPLIGLLQSPSQVRQEGG</sequence>
<reference evidence="2 3" key="1">
    <citation type="journal article" date="2008" name="Int. J. Syst. Evol. Microbiol.">
        <title>Amphritea japonica sp. nov. and Amphritea balenae sp. nov., isolated from the sediment adjacent to sperm whale carcasses off Kagoshima, Japan.</title>
        <authorList>
            <person name="Miyazaki M."/>
            <person name="Nogi Y."/>
            <person name="Fujiwara Y."/>
            <person name="Kawato M."/>
            <person name="Nagahama T."/>
            <person name="Kubokawa K."/>
            <person name="Horikoshi K."/>
        </authorList>
    </citation>
    <scope>NUCLEOTIDE SEQUENCE [LARGE SCALE GENOMIC DNA]</scope>
    <source>
        <strain evidence="2 3">ATCC BAA-1530</strain>
    </source>
</reference>
<evidence type="ECO:0000313" key="3">
    <source>
        <dbReference type="Proteomes" id="UP000595663"/>
    </source>
</evidence>
<dbReference type="RefSeq" id="WP_019622765.1">
    <property type="nucleotide sequence ID" value="NZ_AP014545.1"/>
</dbReference>
<dbReference type="PANTHER" id="PTHR30383:SF24">
    <property type="entry name" value="THIOESTERASE 1_PROTEASE 1_LYSOPHOSPHOLIPASE L1"/>
    <property type="match status" value="1"/>
</dbReference>
<dbReference type="KEGG" id="ajp:AMJAP_3259"/>
<dbReference type="Gene3D" id="3.40.50.1110">
    <property type="entry name" value="SGNH hydrolase"/>
    <property type="match status" value="1"/>
</dbReference>
<dbReference type="SUPFAM" id="SSF52266">
    <property type="entry name" value="SGNH hydrolase"/>
    <property type="match status" value="1"/>
</dbReference>
<dbReference type="EMBL" id="AP014545">
    <property type="protein sequence ID" value="BBB27844.1"/>
    <property type="molecule type" value="Genomic_DNA"/>
</dbReference>
<evidence type="ECO:0000313" key="2">
    <source>
        <dbReference type="EMBL" id="BBB27844.1"/>
    </source>
</evidence>
<dbReference type="PANTHER" id="PTHR30383">
    <property type="entry name" value="THIOESTERASE 1/PROTEASE 1/LYSOPHOSPHOLIPASE L1"/>
    <property type="match status" value="1"/>
</dbReference>
<dbReference type="AlphaFoldDB" id="A0A7R6P5Y4"/>
<accession>A0A7R6P5Y4</accession>
<dbReference type="GO" id="GO:0004622">
    <property type="term" value="F:phosphatidylcholine lysophospholipase activity"/>
    <property type="evidence" value="ECO:0007669"/>
    <property type="project" value="TreeGrafter"/>
</dbReference>
<proteinExistence type="predicted"/>
<dbReference type="InterPro" id="IPR013830">
    <property type="entry name" value="SGNH_hydro"/>
</dbReference>
<keyword evidence="3" id="KW-1185">Reference proteome</keyword>
<evidence type="ECO:0000259" key="1">
    <source>
        <dbReference type="Pfam" id="PF13472"/>
    </source>
</evidence>
<dbReference type="Pfam" id="PF13472">
    <property type="entry name" value="Lipase_GDSL_2"/>
    <property type="match status" value="1"/>
</dbReference>
<organism evidence="2 3">
    <name type="scientific">Amphritea japonica ATCC BAA-1530</name>
    <dbReference type="NCBI Taxonomy" id="1278309"/>
    <lineage>
        <taxon>Bacteria</taxon>
        <taxon>Pseudomonadati</taxon>
        <taxon>Pseudomonadota</taxon>
        <taxon>Gammaproteobacteria</taxon>
        <taxon>Oceanospirillales</taxon>
        <taxon>Oceanospirillaceae</taxon>
        <taxon>Amphritea</taxon>
    </lineage>
</organism>
<gene>
    <name evidence="2" type="ORF">AMJAP_3259</name>
</gene>
<protein>
    <submittedName>
        <fullName evidence="2">Esterase</fullName>
    </submittedName>
</protein>
<name>A0A7R6P5Y4_9GAMM</name>
<dbReference type="OrthoDB" id="9786188at2"/>
<dbReference type="CDD" id="cd01822">
    <property type="entry name" value="Lysophospholipase_L1_like"/>
    <property type="match status" value="1"/>
</dbReference>
<dbReference type="InterPro" id="IPR036514">
    <property type="entry name" value="SGNH_hydro_sf"/>
</dbReference>
<dbReference type="InterPro" id="IPR051532">
    <property type="entry name" value="Ester_Hydrolysis_Enzymes"/>
</dbReference>